<dbReference type="Proteomes" id="UP000663829">
    <property type="component" value="Unassembled WGS sequence"/>
</dbReference>
<dbReference type="Proteomes" id="UP000681722">
    <property type="component" value="Unassembled WGS sequence"/>
</dbReference>
<evidence type="ECO:0000313" key="4">
    <source>
        <dbReference type="Proteomes" id="UP000663829"/>
    </source>
</evidence>
<dbReference type="AlphaFoldDB" id="A0A814TX19"/>
<proteinExistence type="predicted"/>
<reference evidence="2" key="1">
    <citation type="submission" date="2021-02" db="EMBL/GenBank/DDBJ databases">
        <authorList>
            <person name="Nowell W R."/>
        </authorList>
    </citation>
    <scope>NUCLEOTIDE SEQUENCE</scope>
</reference>
<feature type="compositionally biased region" description="Acidic residues" evidence="1">
    <location>
        <begin position="44"/>
        <end position="87"/>
    </location>
</feature>
<feature type="compositionally biased region" description="Low complexity" evidence="1">
    <location>
        <begin position="31"/>
        <end position="43"/>
    </location>
</feature>
<name>A0A814TX19_9BILA</name>
<accession>A0A814TX19</accession>
<keyword evidence="4" id="KW-1185">Reference proteome</keyword>
<evidence type="ECO:0000313" key="3">
    <source>
        <dbReference type="EMBL" id="CAF3930544.1"/>
    </source>
</evidence>
<evidence type="ECO:0000256" key="1">
    <source>
        <dbReference type="SAM" id="MobiDB-lite"/>
    </source>
</evidence>
<sequence>MDKHSRKSVKSTSESYSKKHVHHNHIEDNQTSKSSSGSSSSDENNSDDDEQQNNDTESSEEDEEEEVGEEEESIGSESSDDDTEQEEDAKSECENEVDDMNETESTTSSENEDDNKLNDHFFPWFIIVNGNDTYQNEHNEEDANDFEKHVKNLLVEVARVMKDTAISFGLLFVGSQTSIDDQKLLVDDLKIVKDNGKDNEIIKQMTKILADKIKTFRMKK</sequence>
<feature type="region of interest" description="Disordered" evidence="1">
    <location>
        <begin position="1"/>
        <end position="116"/>
    </location>
</feature>
<organism evidence="2 4">
    <name type="scientific">Didymodactylos carnosus</name>
    <dbReference type="NCBI Taxonomy" id="1234261"/>
    <lineage>
        <taxon>Eukaryota</taxon>
        <taxon>Metazoa</taxon>
        <taxon>Spiralia</taxon>
        <taxon>Gnathifera</taxon>
        <taxon>Rotifera</taxon>
        <taxon>Eurotatoria</taxon>
        <taxon>Bdelloidea</taxon>
        <taxon>Philodinida</taxon>
        <taxon>Philodinidae</taxon>
        <taxon>Didymodactylos</taxon>
    </lineage>
</organism>
<comment type="caution">
    <text evidence="2">The sequence shown here is derived from an EMBL/GenBank/DDBJ whole genome shotgun (WGS) entry which is preliminary data.</text>
</comment>
<dbReference type="EMBL" id="CAJOBC010007386">
    <property type="protein sequence ID" value="CAF3930544.1"/>
    <property type="molecule type" value="Genomic_DNA"/>
</dbReference>
<dbReference type="EMBL" id="CAJNOQ010007387">
    <property type="protein sequence ID" value="CAF1166973.1"/>
    <property type="molecule type" value="Genomic_DNA"/>
</dbReference>
<gene>
    <name evidence="2" type="ORF">GPM918_LOCUS21976</name>
    <name evidence="3" type="ORF">SRO942_LOCUS21972</name>
</gene>
<evidence type="ECO:0000313" key="2">
    <source>
        <dbReference type="EMBL" id="CAF1166973.1"/>
    </source>
</evidence>
<protein>
    <submittedName>
        <fullName evidence="2">Uncharacterized protein</fullName>
    </submittedName>
</protein>